<evidence type="ECO:0000259" key="7">
    <source>
        <dbReference type="Pfam" id="PF00763"/>
    </source>
</evidence>
<keyword evidence="5" id="KW-0560">Oxidoreductase</keyword>
<evidence type="ECO:0000259" key="8">
    <source>
        <dbReference type="Pfam" id="PF02882"/>
    </source>
</evidence>
<accession>A0A3G5A9T0</accession>
<evidence type="ECO:0000256" key="6">
    <source>
        <dbReference type="ARBA" id="ARBA00023268"/>
    </source>
</evidence>
<dbReference type="Gene3D" id="3.40.50.10860">
    <property type="entry name" value="Leucine Dehydrogenase, chain A, domain 1"/>
    <property type="match status" value="1"/>
</dbReference>
<dbReference type="HAMAP" id="MF_01576">
    <property type="entry name" value="THF_DHG_CYH"/>
    <property type="match status" value="1"/>
</dbReference>
<dbReference type="SUPFAM" id="SSF53223">
    <property type="entry name" value="Aminoacid dehydrogenase-like, N-terminal domain"/>
    <property type="match status" value="1"/>
</dbReference>
<dbReference type="Pfam" id="PF02882">
    <property type="entry name" value="THF_DHG_CYH_C"/>
    <property type="match status" value="1"/>
</dbReference>
<dbReference type="EMBL" id="MK072394">
    <property type="protein sequence ID" value="AYV83852.1"/>
    <property type="molecule type" value="Genomic_DNA"/>
</dbReference>
<feature type="domain" description="Tetrahydrofolate dehydrogenase/cyclohydrolase NAD(P)-binding" evidence="8">
    <location>
        <begin position="132"/>
        <end position="271"/>
    </location>
</feature>
<feature type="domain" description="Tetrahydrofolate dehydrogenase/cyclohydrolase catalytic" evidence="7">
    <location>
        <begin position="4"/>
        <end position="113"/>
    </location>
</feature>
<sequence length="276" mass="29824">MRLLSGKEVAKVKLENLRDKIKGIELCLAIIQIGVDESSLMCIRMKENKCKELGVKTKVFGLGVSVEESDVVKLIVELNGDKGVNGIILQLPIPKRFDQFRIVEMIDWRKDADGLTSRNMGCLLLGRARIVPATTCAIGDLLDYYGIDVGGKYVVILGRSNLVGKPTALMLQMRNATVTVVHTGTVDIVKHLQEAEILVVACGVGLYVKRHMIKKGCIVVDVGINKVASGVVGDVDFEDVKDMVSAISPVPGGVGPLTVANMIGNTYLCYEAGKID</sequence>
<evidence type="ECO:0000256" key="2">
    <source>
        <dbReference type="ARBA" id="ARBA00022563"/>
    </source>
</evidence>
<evidence type="ECO:0000256" key="3">
    <source>
        <dbReference type="ARBA" id="ARBA00022801"/>
    </source>
</evidence>
<keyword evidence="6" id="KW-0511">Multifunctional enzyme</keyword>
<proteinExistence type="inferred from homology"/>
<dbReference type="PRINTS" id="PR00085">
    <property type="entry name" value="THFDHDRGNASE"/>
</dbReference>
<evidence type="ECO:0000313" key="9">
    <source>
        <dbReference type="EMBL" id="AYV83852.1"/>
    </source>
</evidence>
<dbReference type="GO" id="GO:0035999">
    <property type="term" value="P:tetrahydrofolate interconversion"/>
    <property type="evidence" value="ECO:0007669"/>
    <property type="project" value="TreeGrafter"/>
</dbReference>
<dbReference type="InterPro" id="IPR046346">
    <property type="entry name" value="Aminoacid_DH-like_N_sf"/>
</dbReference>
<protein>
    <submittedName>
        <fullName evidence="9">Bifunctional methylenetetrahydrofolate dehydrogenase/methenyltetrahydrofolate cyclohydrolase FolD</fullName>
    </submittedName>
</protein>
<name>A0A3G5A9T0_9VIRU</name>
<dbReference type="PANTHER" id="PTHR48099">
    <property type="entry name" value="C-1-TETRAHYDROFOLATE SYNTHASE, CYTOPLASMIC-RELATED"/>
    <property type="match status" value="1"/>
</dbReference>
<evidence type="ECO:0000256" key="5">
    <source>
        <dbReference type="ARBA" id="ARBA00023002"/>
    </source>
</evidence>
<dbReference type="Gene3D" id="3.40.50.720">
    <property type="entry name" value="NAD(P)-binding Rossmann-like Domain"/>
    <property type="match status" value="1"/>
</dbReference>
<reference evidence="9" key="1">
    <citation type="submission" date="2018-10" db="EMBL/GenBank/DDBJ databases">
        <title>Hidden diversity of soil giant viruses.</title>
        <authorList>
            <person name="Schulz F."/>
            <person name="Alteio L."/>
            <person name="Goudeau D."/>
            <person name="Ryan E.M."/>
            <person name="Malmstrom R.R."/>
            <person name="Blanchard J."/>
            <person name="Woyke T."/>
        </authorList>
    </citation>
    <scope>NUCLEOTIDE SEQUENCE</scope>
    <source>
        <strain evidence="9">HYV1</strain>
    </source>
</reference>
<gene>
    <name evidence="9" type="ORF">Hyperionvirus12_49</name>
</gene>
<comment type="pathway">
    <text evidence="1">One-carbon metabolism; tetrahydrofolate interconversion.</text>
</comment>
<keyword evidence="3 9" id="KW-0378">Hydrolase</keyword>
<dbReference type="InterPro" id="IPR020631">
    <property type="entry name" value="THF_DH/CycHdrlase_NAD-bd_dom"/>
</dbReference>
<dbReference type="PANTHER" id="PTHR48099:SF5">
    <property type="entry name" value="C-1-TETRAHYDROFOLATE SYNTHASE, CYTOPLASMIC"/>
    <property type="match status" value="1"/>
</dbReference>
<keyword evidence="4" id="KW-0521">NADP</keyword>
<dbReference type="InterPro" id="IPR000672">
    <property type="entry name" value="THF_DH/CycHdrlase"/>
</dbReference>
<dbReference type="Pfam" id="PF00763">
    <property type="entry name" value="THF_DHG_CYH"/>
    <property type="match status" value="1"/>
</dbReference>
<dbReference type="GO" id="GO:0004488">
    <property type="term" value="F:methylenetetrahydrofolate dehydrogenase (NADP+) activity"/>
    <property type="evidence" value="ECO:0007669"/>
    <property type="project" value="InterPro"/>
</dbReference>
<dbReference type="InterPro" id="IPR020630">
    <property type="entry name" value="THF_DH/CycHdrlase_cat_dom"/>
</dbReference>
<dbReference type="PROSITE" id="PS00766">
    <property type="entry name" value="THF_DHG_CYH_1"/>
    <property type="match status" value="1"/>
</dbReference>
<keyword evidence="2" id="KW-0554">One-carbon metabolism</keyword>
<evidence type="ECO:0000256" key="1">
    <source>
        <dbReference type="ARBA" id="ARBA00004777"/>
    </source>
</evidence>
<organism evidence="9">
    <name type="scientific">Hyperionvirus sp</name>
    <dbReference type="NCBI Taxonomy" id="2487770"/>
    <lineage>
        <taxon>Viruses</taxon>
        <taxon>Varidnaviria</taxon>
        <taxon>Bamfordvirae</taxon>
        <taxon>Nucleocytoviricota</taxon>
        <taxon>Megaviricetes</taxon>
        <taxon>Imitervirales</taxon>
        <taxon>Mimiviridae</taxon>
        <taxon>Klosneuvirinae</taxon>
    </lineage>
</organism>
<dbReference type="InterPro" id="IPR036291">
    <property type="entry name" value="NAD(P)-bd_dom_sf"/>
</dbReference>
<dbReference type="CDD" id="cd01080">
    <property type="entry name" value="NAD_bind_m-THF_DH_Cyclohyd"/>
    <property type="match status" value="1"/>
</dbReference>
<dbReference type="SUPFAM" id="SSF51735">
    <property type="entry name" value="NAD(P)-binding Rossmann-fold domains"/>
    <property type="match status" value="1"/>
</dbReference>
<dbReference type="GO" id="GO:0004477">
    <property type="term" value="F:methenyltetrahydrofolate cyclohydrolase activity"/>
    <property type="evidence" value="ECO:0007669"/>
    <property type="project" value="TreeGrafter"/>
</dbReference>
<dbReference type="InterPro" id="IPR020867">
    <property type="entry name" value="THF_DH/CycHdrlase_CS"/>
</dbReference>
<evidence type="ECO:0000256" key="4">
    <source>
        <dbReference type="ARBA" id="ARBA00022857"/>
    </source>
</evidence>